<dbReference type="InterPro" id="IPR011970">
    <property type="entry name" value="MltB_2"/>
</dbReference>
<dbReference type="InterPro" id="IPR043426">
    <property type="entry name" value="MltB-like"/>
</dbReference>
<dbReference type="GO" id="GO:0008933">
    <property type="term" value="F:peptidoglycan lytic transglycosylase activity"/>
    <property type="evidence" value="ECO:0007669"/>
    <property type="project" value="TreeGrafter"/>
</dbReference>
<sequence>MMKLNCILKISGISTALFLAGCSSNSSAPTQPSEPVNSVTAVNPTAVYSKSRTLDNFNDYVNFLKGKAAAEGVSADVLNAQNNINYIQKSVDLDDQQAGRIRKRDPNAPPIINPNGTTNYLNRVLTKNKVDTAEARYWEQLPQLENASKKFSVPKNYLLALWGMESSFGYYQGNYDVLSTLATLAFDGRREALFSKEFIAAMKMLQRDHIQRYKMLGSWAGAMGQTQFMPSSYLSYAADGNNDGAKNIWTDHYDVFASIANYLHTVGWNENLPWGVEVVLTQPLDMTFSGTEENKKRALRDWQNMGITLKYQTPQTQQKLTALSGTQDLWLVRPDRELGRAFLVSNNYRTLLYWNKSNYFAVSIGMFADRIQQRVGNYTN</sequence>
<dbReference type="PANTHER" id="PTHR30163">
    <property type="entry name" value="MEMBRANE-BOUND LYTIC MUREIN TRANSGLYCOSYLASE B"/>
    <property type="match status" value="1"/>
</dbReference>
<dbReference type="Pfam" id="PF13406">
    <property type="entry name" value="SLT_2"/>
    <property type="match status" value="1"/>
</dbReference>
<gene>
    <name evidence="3" type="ORF">ACT75_10165</name>
    <name evidence="4" type="ORF">FXB79_03610</name>
</gene>
<dbReference type="Gene3D" id="1.10.530.10">
    <property type="match status" value="1"/>
</dbReference>
<feature type="domain" description="Transglycosylase SLT" evidence="2">
    <location>
        <begin position="57"/>
        <end position="369"/>
    </location>
</feature>
<evidence type="ECO:0000313" key="3">
    <source>
        <dbReference type="EMBL" id="AMQ94859.1"/>
    </source>
</evidence>
<dbReference type="AlphaFoldDB" id="A0A5D0EMG6"/>
<evidence type="ECO:0000313" key="4">
    <source>
        <dbReference type="EMBL" id="TYA39400.1"/>
    </source>
</evidence>
<feature type="chain" id="PRO_5044096950" evidence="1">
    <location>
        <begin position="29"/>
        <end position="380"/>
    </location>
</feature>
<dbReference type="SMR" id="A0A5D0EMG6"/>
<evidence type="ECO:0000256" key="1">
    <source>
        <dbReference type="SAM" id="SignalP"/>
    </source>
</evidence>
<feature type="signal peptide" evidence="1">
    <location>
        <begin position="1"/>
        <end position="28"/>
    </location>
</feature>
<evidence type="ECO:0000259" key="2">
    <source>
        <dbReference type="Pfam" id="PF13406"/>
    </source>
</evidence>
<dbReference type="KEGG" id="aact:ACT75_10165"/>
<dbReference type="Proteomes" id="UP000072236">
    <property type="component" value="Chromosome"/>
</dbReference>
<keyword evidence="1" id="KW-0732">Signal</keyword>
<proteinExistence type="predicted"/>
<accession>A0A5D0EMG6</accession>
<dbReference type="EMBL" id="CP012959">
    <property type="protein sequence ID" value="AMQ94859.1"/>
    <property type="molecule type" value="Genomic_DNA"/>
</dbReference>
<evidence type="ECO:0000313" key="5">
    <source>
        <dbReference type="Proteomes" id="UP000072236"/>
    </source>
</evidence>
<name>A0A5D0EMG6_AGGAC</name>
<dbReference type="PANTHER" id="PTHR30163:SF8">
    <property type="entry name" value="LYTIC MUREIN TRANSGLYCOSYLASE"/>
    <property type="match status" value="1"/>
</dbReference>
<reference evidence="4 6" key="2">
    <citation type="submission" date="2019-08" db="EMBL/GenBank/DDBJ databases">
        <title>Whole genome sequencing of Aggregatibacter actinomycetemcomitans cultured from blood stream infections in Denmark reveals a novel phylogenetic lineage expressing serotype a membrane O polysaccharide.</title>
        <authorList>
            <person name="Nedergaard S."/>
            <person name="Kobel C.M."/>
            <person name="Nielsen M.B."/>
            <person name="Moeller R.T."/>
            <person name="Jensen A.B."/>
            <person name="Noerskov-Lauritsen N."/>
        </authorList>
    </citation>
    <scope>NUCLEOTIDE SEQUENCE [LARGE SCALE GENOMIC DNA]</scope>
    <source>
        <strain evidence="4 6">PN_563</strain>
    </source>
</reference>
<dbReference type="Proteomes" id="UP000323012">
    <property type="component" value="Unassembled WGS sequence"/>
</dbReference>
<dbReference type="InterPro" id="IPR023346">
    <property type="entry name" value="Lysozyme-like_dom_sf"/>
</dbReference>
<dbReference type="Gene3D" id="1.10.8.350">
    <property type="entry name" value="Bacterial muramidase"/>
    <property type="match status" value="1"/>
</dbReference>
<reference evidence="3 5" key="1">
    <citation type="submission" date="2015-10" db="EMBL/GenBank/DDBJ databases">
        <title>Tn-seq of a polymicrobial infection.</title>
        <authorList>
            <person name="Stacy A."/>
            <person name="Rumbaugh K.P."/>
            <person name="Whiteley M."/>
        </authorList>
    </citation>
    <scope>NUCLEOTIDE SEQUENCE [LARGE SCALE GENOMIC DNA]</scope>
    <source>
        <strain evidence="3 5">624</strain>
    </source>
</reference>
<dbReference type="NCBIfam" id="TIGR02283">
    <property type="entry name" value="MltB_2"/>
    <property type="match status" value="1"/>
</dbReference>
<dbReference type="SUPFAM" id="SSF53955">
    <property type="entry name" value="Lysozyme-like"/>
    <property type="match status" value="1"/>
</dbReference>
<dbReference type="EMBL" id="VSED01000006">
    <property type="protein sequence ID" value="TYA39400.1"/>
    <property type="molecule type" value="Genomic_DNA"/>
</dbReference>
<dbReference type="OrthoDB" id="9772911at2"/>
<dbReference type="GO" id="GO:0009253">
    <property type="term" value="P:peptidoglycan catabolic process"/>
    <property type="evidence" value="ECO:0007669"/>
    <property type="project" value="TreeGrafter"/>
</dbReference>
<dbReference type="CDD" id="cd13399">
    <property type="entry name" value="Slt35-like"/>
    <property type="match status" value="1"/>
</dbReference>
<evidence type="ECO:0000313" key="6">
    <source>
        <dbReference type="Proteomes" id="UP000323012"/>
    </source>
</evidence>
<dbReference type="InterPro" id="IPR031304">
    <property type="entry name" value="SLT_2"/>
</dbReference>
<protein>
    <submittedName>
        <fullName evidence="4">Lytic murein transglycosylase</fullName>
    </submittedName>
    <submittedName>
        <fullName evidence="3">Lytic transglycosylase</fullName>
    </submittedName>
</protein>
<organism evidence="4 6">
    <name type="scientific">Aggregatibacter actinomycetemcomitans</name>
    <name type="common">Actinobacillus actinomycetemcomitans</name>
    <name type="synonym">Haemophilus actinomycetemcomitans</name>
    <dbReference type="NCBI Taxonomy" id="714"/>
    <lineage>
        <taxon>Bacteria</taxon>
        <taxon>Pseudomonadati</taxon>
        <taxon>Pseudomonadota</taxon>
        <taxon>Gammaproteobacteria</taxon>
        <taxon>Pasteurellales</taxon>
        <taxon>Pasteurellaceae</taxon>
        <taxon>Aggregatibacter</taxon>
    </lineage>
</organism>
<dbReference type="FunFam" id="1.10.8.350:FF:000001">
    <property type="entry name" value="Lytic murein transglycosylase B"/>
    <property type="match status" value="1"/>
</dbReference>
<dbReference type="RefSeq" id="WP_005549378.1">
    <property type="nucleotide sequence ID" value="NZ_CP012959.1"/>
</dbReference>
<dbReference type="PROSITE" id="PS51257">
    <property type="entry name" value="PROKAR_LIPOPROTEIN"/>
    <property type="match status" value="1"/>
</dbReference>